<dbReference type="Proteomes" id="UP000440224">
    <property type="component" value="Unassembled WGS sequence"/>
</dbReference>
<dbReference type="PANTHER" id="PTHR44936">
    <property type="entry name" value="SENSOR PROTEIN CREC"/>
    <property type="match status" value="1"/>
</dbReference>
<comment type="caution">
    <text evidence="9">The sequence shown here is derived from an EMBL/GenBank/DDBJ whole genome shotgun (WGS) entry which is preliminary data.</text>
</comment>
<feature type="coiled-coil region" evidence="7">
    <location>
        <begin position="192"/>
        <end position="219"/>
    </location>
</feature>
<dbReference type="InterPro" id="IPR036890">
    <property type="entry name" value="HATPase_C_sf"/>
</dbReference>
<name>A0A6N7PKQ5_9BACT</name>
<dbReference type="InterPro" id="IPR003594">
    <property type="entry name" value="HATPase_dom"/>
</dbReference>
<evidence type="ECO:0000256" key="3">
    <source>
        <dbReference type="ARBA" id="ARBA00022553"/>
    </source>
</evidence>
<dbReference type="Gene3D" id="3.30.565.10">
    <property type="entry name" value="Histidine kinase-like ATPase, C-terminal domain"/>
    <property type="match status" value="1"/>
</dbReference>
<evidence type="ECO:0000256" key="6">
    <source>
        <dbReference type="ARBA" id="ARBA00023012"/>
    </source>
</evidence>
<dbReference type="GO" id="GO:0000160">
    <property type="term" value="P:phosphorelay signal transduction system"/>
    <property type="evidence" value="ECO:0007669"/>
    <property type="project" value="UniProtKB-KW"/>
</dbReference>
<evidence type="ECO:0000256" key="4">
    <source>
        <dbReference type="ARBA" id="ARBA00022679"/>
    </source>
</evidence>
<keyword evidence="6" id="KW-0902">Two-component regulatory system</keyword>
<dbReference type="Pfam" id="PF02518">
    <property type="entry name" value="HATPase_c"/>
    <property type="match status" value="1"/>
</dbReference>
<gene>
    <name evidence="9" type="ORF">GF068_11250</name>
</gene>
<protein>
    <recommendedName>
        <fullName evidence="2">histidine kinase</fullName>
        <ecNumber evidence="2">2.7.13.3</ecNumber>
    </recommendedName>
</protein>
<evidence type="ECO:0000313" key="10">
    <source>
        <dbReference type="Proteomes" id="UP000440224"/>
    </source>
</evidence>
<keyword evidence="10" id="KW-1185">Reference proteome</keyword>
<dbReference type="EMBL" id="WJIE01000003">
    <property type="protein sequence ID" value="MRG92499.1"/>
    <property type="molecule type" value="Genomic_DNA"/>
</dbReference>
<sequence>MTSDRLTRNELTWLLAQEARTAAQKLRQGVIIQDGPPGSVRVPEGESTVAVETTLNQLDEAVGMLASLHGHPATRGRRGKIDLAQLLWEVAPEARVQIEMGEGTTVFGDEAELRRMLLLLVGQAGDPANAKGTAEVSVRREGEEVKVSVVLGPDQPATFESERAWLSRMAIRHGGRLELDGSMQTLVLPADVDMQRQELENLKRELKAAQEQGEAYARELAAVFASGAKVASTPPASASIEPVSSEGLAVLVAGVRGLVSELRGIFSAITRDLLPLRDRGGEVGDIVASSMRHVTAASETMGDLARLGACPIGELPRHVDIAEALRDVVRDDVGRAARHDVRVTLNAPQTAYEVAQIGALTVLMHALLDHAISASPPGTEVVLTLSEQQGGGFTLTVDDAGHPLPEAARTGVLSRDFEILAAGRPAGISLIAATAIAAHVRMQLEIDDAPSGGARVRLTIPKMSA</sequence>
<evidence type="ECO:0000256" key="2">
    <source>
        <dbReference type="ARBA" id="ARBA00012438"/>
    </source>
</evidence>
<dbReference type="RefSeq" id="WP_338046326.1">
    <property type="nucleotide sequence ID" value="NZ_WJIE01000003.1"/>
</dbReference>
<keyword evidence="4" id="KW-0808">Transferase</keyword>
<evidence type="ECO:0000256" key="5">
    <source>
        <dbReference type="ARBA" id="ARBA00022777"/>
    </source>
</evidence>
<dbReference type="SUPFAM" id="SSF55874">
    <property type="entry name" value="ATPase domain of HSP90 chaperone/DNA topoisomerase II/histidine kinase"/>
    <property type="match status" value="1"/>
</dbReference>
<comment type="catalytic activity">
    <reaction evidence="1">
        <text>ATP + protein L-histidine = ADP + protein N-phospho-L-histidine.</text>
        <dbReference type="EC" id="2.7.13.3"/>
    </reaction>
</comment>
<evidence type="ECO:0000313" key="9">
    <source>
        <dbReference type="EMBL" id="MRG92499.1"/>
    </source>
</evidence>
<keyword evidence="3" id="KW-0597">Phosphoprotein</keyword>
<evidence type="ECO:0000259" key="8">
    <source>
        <dbReference type="Pfam" id="PF02518"/>
    </source>
</evidence>
<reference evidence="9 10" key="1">
    <citation type="submission" date="2019-10" db="EMBL/GenBank/DDBJ databases">
        <title>A soil myxobacterium in the family Polyangiaceae.</title>
        <authorList>
            <person name="Li Y."/>
            <person name="Wang J."/>
        </authorList>
    </citation>
    <scope>NUCLEOTIDE SEQUENCE [LARGE SCALE GENOMIC DNA]</scope>
    <source>
        <strain evidence="9 10">DSM 14734</strain>
    </source>
</reference>
<evidence type="ECO:0000256" key="7">
    <source>
        <dbReference type="SAM" id="Coils"/>
    </source>
</evidence>
<feature type="domain" description="Histidine kinase/HSP90-like ATPase" evidence="8">
    <location>
        <begin position="360"/>
        <end position="462"/>
    </location>
</feature>
<dbReference type="GO" id="GO:0004673">
    <property type="term" value="F:protein histidine kinase activity"/>
    <property type="evidence" value="ECO:0007669"/>
    <property type="project" value="UniProtKB-EC"/>
</dbReference>
<proteinExistence type="predicted"/>
<dbReference type="InterPro" id="IPR050980">
    <property type="entry name" value="2C_sensor_his_kinase"/>
</dbReference>
<dbReference type="PANTHER" id="PTHR44936:SF9">
    <property type="entry name" value="SENSOR PROTEIN CREC"/>
    <property type="match status" value="1"/>
</dbReference>
<keyword evidence="5 9" id="KW-0418">Kinase</keyword>
<keyword evidence="7" id="KW-0175">Coiled coil</keyword>
<accession>A0A6N7PKQ5</accession>
<dbReference type="EC" id="2.7.13.3" evidence="2"/>
<organism evidence="9 10">
    <name type="scientific">Polyangium spumosum</name>
    <dbReference type="NCBI Taxonomy" id="889282"/>
    <lineage>
        <taxon>Bacteria</taxon>
        <taxon>Pseudomonadati</taxon>
        <taxon>Myxococcota</taxon>
        <taxon>Polyangia</taxon>
        <taxon>Polyangiales</taxon>
        <taxon>Polyangiaceae</taxon>
        <taxon>Polyangium</taxon>
    </lineage>
</organism>
<dbReference type="AlphaFoldDB" id="A0A6N7PKQ5"/>
<evidence type="ECO:0000256" key="1">
    <source>
        <dbReference type="ARBA" id="ARBA00000085"/>
    </source>
</evidence>